<evidence type="ECO:0000256" key="1">
    <source>
        <dbReference type="SAM" id="MobiDB-lite"/>
    </source>
</evidence>
<evidence type="ECO:0000313" key="2">
    <source>
        <dbReference type="EMBL" id="CAD8506965.1"/>
    </source>
</evidence>
<reference evidence="2" key="1">
    <citation type="submission" date="2021-01" db="EMBL/GenBank/DDBJ databases">
        <authorList>
            <person name="Corre E."/>
            <person name="Pelletier E."/>
            <person name="Niang G."/>
            <person name="Scheremetjew M."/>
            <person name="Finn R."/>
            <person name="Kale V."/>
            <person name="Holt S."/>
            <person name="Cochrane G."/>
            <person name="Meng A."/>
            <person name="Brown T."/>
            <person name="Cohen L."/>
        </authorList>
    </citation>
    <scope>NUCLEOTIDE SEQUENCE</scope>
    <source>
        <strain evidence="2">CCMP325</strain>
    </source>
</reference>
<sequence length="406" mass="45011">MTSPVSSLRSERTGARTGEGMDPPSFEEAERLLWRYLEEGTDIMFKHVSGKISRRLDRMSKSLDYLESSTTILVQRAKKKEIPTWGAELPAHAENLAAWSSETRSANGNLLVICRDADSKATTRVVVQESDSWKTVRENIGKSVASSSRRALGSIYFEDLMRSLIYLDSESSWALCKSLQALKDEPHISLLIKDNNGRSSVKQNLKTSKPADSPSSHAASYDFFQAESFRAPMIRDEIRNNPSSLSSPSTSDSGKARLFKLKPPPLKIKTARASTPERSHGELFVSSSILSLRNMKIANLKEYDVELPASGSCFKNIMYKSKLEDDESYHIALLEQQASRGPVIVDLKPSYAVLRAGESCKIALRFSRNAEAGINAAKGNLPNILVGIKAQHSDYFDVLKLRFATA</sequence>
<name>A0A7S0NDJ1_9CRYP</name>
<accession>A0A7S0NDJ1</accession>
<protein>
    <submittedName>
        <fullName evidence="2">Uncharacterized protein</fullName>
    </submittedName>
</protein>
<proteinExistence type="predicted"/>
<gene>
    <name evidence="2" type="ORF">HPHI1048_LOCUS22875</name>
</gene>
<organism evidence="2">
    <name type="scientific">Hanusia phi</name>
    <dbReference type="NCBI Taxonomy" id="3032"/>
    <lineage>
        <taxon>Eukaryota</taxon>
        <taxon>Cryptophyceae</taxon>
        <taxon>Pyrenomonadales</taxon>
        <taxon>Geminigeraceae</taxon>
        <taxon>Hanusia</taxon>
    </lineage>
</organism>
<dbReference type="AlphaFoldDB" id="A0A7S0NDJ1"/>
<dbReference type="EMBL" id="HBEO01033820">
    <property type="protein sequence ID" value="CAD8506965.1"/>
    <property type="molecule type" value="Transcribed_RNA"/>
</dbReference>
<feature type="region of interest" description="Disordered" evidence="1">
    <location>
        <begin position="1"/>
        <end position="24"/>
    </location>
</feature>